<keyword evidence="5" id="KW-1185">Reference proteome</keyword>
<dbReference type="PROSITE" id="PS50263">
    <property type="entry name" value="CN_HYDROLASE"/>
    <property type="match status" value="1"/>
</dbReference>
<dbReference type="OrthoDB" id="10250282at2759"/>
<dbReference type="Gene3D" id="3.60.110.10">
    <property type="entry name" value="Carbon-nitrogen hydrolase"/>
    <property type="match status" value="1"/>
</dbReference>
<accession>A0A0D2EAF6</accession>
<dbReference type="AlphaFoldDB" id="A0A0D2EAF6"/>
<dbReference type="GeneID" id="27705306"/>
<comment type="similarity">
    <text evidence="1">Belongs to the carbon-nitrogen hydrolase superfamily. Nitrilase family.</text>
</comment>
<sequence length="394" mass="43564">MPQLLKIGVSQSHTLSSLQETLSALRETTQSAAQRDVSILLFPEAYLGGYPRTCSFGAAVGARTDLGRDQFLAYAKSAVDLGDTPQGAGDDWIERKLSVNKETGRRGDGTREFLEEVSRETGVFIVTGLIEKAGGSLYCAAVYVDPKRGVIGKRRKIMPTGSERLVWAQGQPSTLKAVATTIKGIRVVMGCAICWENFMPLLRYSLYSQGVNLWLAPTADARNTWEPLMRTVAGEGRCFVLTTNQCLKRKDLPTWITGDPREWLSKRSKHESETLMNGTTAPDHHTVTSGRRLSMTRTEENHEIAWRCKDAPIDESKPLHNGEEFVSRGGACIINPLGQTIAGPVWEKDNELVWAEVDFDDCERGHLDFDATGHYARPDAFKLTVEGLELIPPP</sequence>
<dbReference type="HOGENOM" id="CLU_030130_6_1_1"/>
<evidence type="ECO:0000313" key="4">
    <source>
        <dbReference type="EMBL" id="KIW87081.1"/>
    </source>
</evidence>
<dbReference type="EMBL" id="KN847007">
    <property type="protein sequence ID" value="KIW87081.1"/>
    <property type="molecule type" value="Genomic_DNA"/>
</dbReference>
<evidence type="ECO:0000313" key="5">
    <source>
        <dbReference type="Proteomes" id="UP000053789"/>
    </source>
</evidence>
<dbReference type="SUPFAM" id="SSF56317">
    <property type="entry name" value="Carbon-nitrogen hydrolase"/>
    <property type="match status" value="1"/>
</dbReference>
<dbReference type="PANTHER" id="PTHR46044:SF1">
    <property type="entry name" value="CN HYDROLASE DOMAIN-CONTAINING PROTEIN"/>
    <property type="match status" value="1"/>
</dbReference>
<reference evidence="4" key="1">
    <citation type="submission" date="2015-01" db="EMBL/GenBank/DDBJ databases">
        <title>The Genome Sequence of Cladophialophora bantiana CBS 173.52.</title>
        <authorList>
            <consortium name="The Broad Institute Genomics Platform"/>
            <person name="Cuomo C."/>
            <person name="de Hoog S."/>
            <person name="Gorbushina A."/>
            <person name="Stielow B."/>
            <person name="Teixiera M."/>
            <person name="Abouelleil A."/>
            <person name="Chapman S.B."/>
            <person name="Priest M."/>
            <person name="Young S.K."/>
            <person name="Wortman J."/>
            <person name="Nusbaum C."/>
            <person name="Birren B."/>
        </authorList>
    </citation>
    <scope>NUCLEOTIDE SEQUENCE [LARGE SCALE GENOMIC DNA]</scope>
    <source>
        <strain evidence="4">CBS 173.52</strain>
    </source>
</reference>
<organism evidence="4 5">
    <name type="scientific">Cladophialophora bantiana (strain ATCC 10958 / CBS 173.52 / CDC B-1940 / NIH 8579)</name>
    <name type="common">Xylohypha bantiana</name>
    <dbReference type="NCBI Taxonomy" id="1442370"/>
    <lineage>
        <taxon>Eukaryota</taxon>
        <taxon>Fungi</taxon>
        <taxon>Dikarya</taxon>
        <taxon>Ascomycota</taxon>
        <taxon>Pezizomycotina</taxon>
        <taxon>Eurotiomycetes</taxon>
        <taxon>Chaetothyriomycetidae</taxon>
        <taxon>Chaetothyriales</taxon>
        <taxon>Herpotrichiellaceae</taxon>
        <taxon>Cladophialophora</taxon>
    </lineage>
</organism>
<feature type="domain" description="CN hydrolase" evidence="3">
    <location>
        <begin position="5"/>
        <end position="359"/>
    </location>
</feature>
<dbReference type="PANTHER" id="PTHR46044">
    <property type="entry name" value="NITRILASE"/>
    <property type="match status" value="1"/>
</dbReference>
<gene>
    <name evidence="4" type="ORF">Z519_12378</name>
</gene>
<feature type="region of interest" description="Disordered" evidence="2">
    <location>
        <begin position="272"/>
        <end position="294"/>
    </location>
</feature>
<dbReference type="GO" id="GO:0003824">
    <property type="term" value="F:catalytic activity"/>
    <property type="evidence" value="ECO:0007669"/>
    <property type="project" value="InterPro"/>
</dbReference>
<name>A0A0D2EAF6_CLAB1</name>
<dbReference type="InterPro" id="IPR003010">
    <property type="entry name" value="C-N_Hydrolase"/>
</dbReference>
<proteinExistence type="inferred from homology"/>
<dbReference type="InterPro" id="IPR044149">
    <property type="entry name" value="Nitrilases_CHs"/>
</dbReference>
<protein>
    <recommendedName>
        <fullName evidence="3">CN hydrolase domain-containing protein</fullName>
    </recommendedName>
</protein>
<dbReference type="InterPro" id="IPR036526">
    <property type="entry name" value="C-N_Hydrolase_sf"/>
</dbReference>
<evidence type="ECO:0000256" key="2">
    <source>
        <dbReference type="SAM" id="MobiDB-lite"/>
    </source>
</evidence>
<dbReference type="RefSeq" id="XP_016613750.1">
    <property type="nucleotide sequence ID" value="XM_016770084.1"/>
</dbReference>
<evidence type="ECO:0000256" key="1">
    <source>
        <dbReference type="ARBA" id="ARBA00008129"/>
    </source>
</evidence>
<evidence type="ECO:0000259" key="3">
    <source>
        <dbReference type="PROSITE" id="PS50263"/>
    </source>
</evidence>
<dbReference type="Proteomes" id="UP000053789">
    <property type="component" value="Unassembled WGS sequence"/>
</dbReference>
<dbReference type="Pfam" id="PF00795">
    <property type="entry name" value="CN_hydrolase"/>
    <property type="match status" value="1"/>
</dbReference>
<dbReference type="VEuPathDB" id="FungiDB:Z519_12378"/>